<name>A0ABU2EDT2_9BURK</name>
<dbReference type="RefSeq" id="WP_175897052.1">
    <property type="nucleotide sequence ID" value="NZ_CADFDQ010000031.1"/>
</dbReference>
<evidence type="ECO:0000313" key="2">
    <source>
        <dbReference type="EMBL" id="MDR8757814.1"/>
    </source>
</evidence>
<sequence length="190" mass="21247">MGKRQGDQPRIPDAVIFQHLKNREALDDDLWLVPEQVGMLLGRTDRTLEEDRKNGTPPPFKKPWGMNGPVRYTIGAVRDVLLNRPSFNSTLEANIALSFGEFLDTAGLDDTWPFLIHQGVPVDLFRSLTLGEALSDDDRAVMLTLDEYLTQRHNAARERHVNEGRATLGAAADEATAEPLPAHQRKRSTP</sequence>
<organism evidence="2 3">
    <name type="scientific">Burkholderia pseudomultivorans</name>
    <dbReference type="NCBI Taxonomy" id="1207504"/>
    <lineage>
        <taxon>Bacteria</taxon>
        <taxon>Pseudomonadati</taxon>
        <taxon>Pseudomonadota</taxon>
        <taxon>Betaproteobacteria</taxon>
        <taxon>Burkholderiales</taxon>
        <taxon>Burkholderiaceae</taxon>
        <taxon>Burkholderia</taxon>
        <taxon>Burkholderia cepacia complex</taxon>
    </lineage>
</organism>
<comment type="caution">
    <text evidence="2">The sequence shown here is derived from an EMBL/GenBank/DDBJ whole genome shotgun (WGS) entry which is preliminary data.</text>
</comment>
<evidence type="ECO:0000313" key="3">
    <source>
        <dbReference type="Proteomes" id="UP001248067"/>
    </source>
</evidence>
<feature type="compositionally biased region" description="Basic and acidic residues" evidence="1">
    <location>
        <begin position="44"/>
        <end position="54"/>
    </location>
</feature>
<reference evidence="2 3" key="1">
    <citation type="submission" date="2019-06" db="EMBL/GenBank/DDBJ databases">
        <title>Evolution of Burkholderia multivorans in the lungs of Cystic Fibrosis patients.</title>
        <authorList>
            <person name="Moreira L.M."/>
        </authorList>
    </citation>
    <scope>NUCLEOTIDE SEQUENCE [LARGE SCALE GENOMIC DNA]</scope>
    <source>
        <strain evidence="2 3">VC13239</strain>
    </source>
</reference>
<proteinExistence type="predicted"/>
<dbReference type="Proteomes" id="UP001248067">
    <property type="component" value="Unassembled WGS sequence"/>
</dbReference>
<keyword evidence="3" id="KW-1185">Reference proteome</keyword>
<feature type="region of interest" description="Disordered" evidence="1">
    <location>
        <begin position="167"/>
        <end position="190"/>
    </location>
</feature>
<evidence type="ECO:0000256" key="1">
    <source>
        <dbReference type="SAM" id="MobiDB-lite"/>
    </source>
</evidence>
<feature type="region of interest" description="Disordered" evidence="1">
    <location>
        <begin position="44"/>
        <end position="64"/>
    </location>
</feature>
<accession>A0ABU2EDT2</accession>
<dbReference type="EMBL" id="VJSY01000071">
    <property type="protein sequence ID" value="MDR8757814.1"/>
    <property type="molecule type" value="Genomic_DNA"/>
</dbReference>
<evidence type="ECO:0008006" key="4">
    <source>
        <dbReference type="Google" id="ProtNLM"/>
    </source>
</evidence>
<gene>
    <name evidence="2" type="ORF">FEQ00_06274</name>
</gene>
<feature type="compositionally biased region" description="Low complexity" evidence="1">
    <location>
        <begin position="167"/>
        <end position="182"/>
    </location>
</feature>
<protein>
    <recommendedName>
        <fullName evidence="4">DNA-binding protein</fullName>
    </recommendedName>
</protein>